<protein>
    <submittedName>
        <fullName evidence="12">Uncharacterized protein</fullName>
    </submittedName>
</protein>
<name>A0A9Q0M437_BLOTA</name>
<dbReference type="GO" id="GO:0016020">
    <property type="term" value="C:membrane"/>
    <property type="evidence" value="ECO:0007669"/>
    <property type="project" value="UniProtKB-SubCell"/>
</dbReference>
<evidence type="ECO:0000313" key="13">
    <source>
        <dbReference type="Proteomes" id="UP001142055"/>
    </source>
</evidence>
<reference evidence="12" key="1">
    <citation type="submission" date="2022-12" db="EMBL/GenBank/DDBJ databases">
        <title>Genome assemblies of Blomia tropicalis.</title>
        <authorList>
            <person name="Cui Y."/>
        </authorList>
    </citation>
    <scope>NUCLEOTIDE SEQUENCE</scope>
    <source>
        <tissue evidence="12">Adult mites</tissue>
    </source>
</reference>
<keyword evidence="7 9" id="KW-0472">Membrane</keyword>
<evidence type="ECO:0000259" key="11">
    <source>
        <dbReference type="PROSITE" id="PS50929"/>
    </source>
</evidence>
<gene>
    <name evidence="12" type="ORF">RDWZM_008212</name>
</gene>
<dbReference type="InterPro" id="IPR017871">
    <property type="entry name" value="ABC_transporter-like_CS"/>
</dbReference>
<comment type="subcellular location">
    <subcellularLocation>
        <location evidence="1">Membrane</location>
        <topology evidence="1">Multi-pass membrane protein</topology>
    </subcellularLocation>
</comment>
<dbReference type="GO" id="GO:0016887">
    <property type="term" value="F:ATP hydrolysis activity"/>
    <property type="evidence" value="ECO:0007669"/>
    <property type="project" value="InterPro"/>
</dbReference>
<keyword evidence="13" id="KW-1185">Reference proteome</keyword>
<dbReference type="PANTHER" id="PTHR24223">
    <property type="entry name" value="ATP-BINDING CASSETTE SUB-FAMILY C"/>
    <property type="match status" value="1"/>
</dbReference>
<feature type="transmembrane region" description="Helical" evidence="9">
    <location>
        <begin position="323"/>
        <end position="344"/>
    </location>
</feature>
<evidence type="ECO:0000256" key="6">
    <source>
        <dbReference type="ARBA" id="ARBA00022989"/>
    </source>
</evidence>
<dbReference type="SMART" id="SM00382">
    <property type="entry name" value="AAA"/>
    <property type="match status" value="2"/>
</dbReference>
<sequence length="1256" mass="143488">MAVTVLPCPHESIANLSASNSTNRTIDCERMASTTIITSDQLLYLYSRIDLIILILNIIVIALPLGKYLIVKLGIRLNAFKCVHVFKLSSWNHVSPPSPKFSSSDSYGLSSTNHSHHLHQANKFNSNSNKKPYKTVTLNETNLFCENDVCNEVEKIGLVNFELRTPKVLSRNRTLTNSKLAIKDRIEEIITQTMVIILLLLYLTNLSELFMIYLSTRHKGSITNLQRFDIISLELITSSITFSIHLIEYGLIYGPSLWLASPVVVPSVSSSFESRKSDQLKYRYVLELVAFMYNAIQSFGNLFKLCLTVMLFQTHSHILVKLLKPYLFIAMFCVQFYIAGRHFWRMITIYYCSRKISQIQKLQMDISDQRLSKTTELFMGIKLLKLLGWDLSFADHIKRFRKSELEYLRKDAIFVAVNNGKFAWYDEIGSESTLCNINVHLPREKLTIVVGSIGSGKSTFLASLIGETYLVEGELHWLEENQNGYGYVPSNPWILNVSLQENITFGRSYERKRYVEVVKACCLQADIDLLPCGDQTIIGERGINLSGGQKQRIALARAIYSNTSTLILDDCISALDPIVGYSVFDNAIMRLAIKCQRRTVILATHKHEFLSNADYVIAIDSGTIKCQGTFQQLEKEDKAFFHQWSVIKEKETRERMGQPIRSCKTIEERNKLVRLLSKKGEFRGSIKRDMSNRFKRKSKGLSRQMSYDASNALPCHEWAECEDIIHESELEVDERSFTATNNLNRLVSSESENSKQSYLSLASSNSATFADTNLNSVTSTQTLNNYSTPRPPILRLNSRISNYSVQADPIIEEETDTPLLCCKHNCSREDCGCGSTQILPKENDYENEHVNENDDEEKEDDDEEDEYKPSEDNTQEVNNELLFEIITFNENQVETATIYNADTNPQKNQISIKVYMAYLRAHSYHLAAFVLLLIILNQTIKVISDFWLAKWTDSDEKILKNDDDAEYNQQVIKSKNHENLNYYIYTYSILSLISILVSLSANISAQLIAIRAVRLFHDKLIDVLVRCPLRFFDKTPIGCIMNRFTNDINVIDKIGICGRTGCGKSSLIGALFRINEICKGTIKIDGQDITHVCPYKLRKKLSIIPQDMVLFSGTIRENLDPGKCYSDEEIWNVLKDFRLNKSITSLEEEVNDESSLSSGARQLLCCARAFLRDSPLLIMDESTSLLDPKSERLVLEQIFRSNKTIIAIAHRIMNIANFDKVLVVNEGRVVEFDTPENLLRKQHSIFYSLYHKQNYR</sequence>
<feature type="transmembrane region" description="Helical" evidence="9">
    <location>
        <begin position="984"/>
        <end position="1010"/>
    </location>
</feature>
<evidence type="ECO:0000256" key="8">
    <source>
        <dbReference type="SAM" id="MobiDB-lite"/>
    </source>
</evidence>
<dbReference type="Gene3D" id="1.20.1560.10">
    <property type="entry name" value="ABC transporter type 1, transmembrane domain"/>
    <property type="match status" value="2"/>
</dbReference>
<evidence type="ECO:0000256" key="3">
    <source>
        <dbReference type="ARBA" id="ARBA00022692"/>
    </source>
</evidence>
<feature type="compositionally biased region" description="Basic and acidic residues" evidence="8">
    <location>
        <begin position="841"/>
        <end position="852"/>
    </location>
</feature>
<proteinExistence type="predicted"/>
<evidence type="ECO:0000256" key="9">
    <source>
        <dbReference type="SAM" id="Phobius"/>
    </source>
</evidence>
<comment type="caution">
    <text evidence="12">The sequence shown here is derived from an EMBL/GenBank/DDBJ whole genome shotgun (WGS) entry which is preliminary data.</text>
</comment>
<evidence type="ECO:0000256" key="2">
    <source>
        <dbReference type="ARBA" id="ARBA00022448"/>
    </source>
</evidence>
<dbReference type="GO" id="GO:0005524">
    <property type="term" value="F:ATP binding"/>
    <property type="evidence" value="ECO:0007669"/>
    <property type="project" value="UniProtKB-KW"/>
</dbReference>
<dbReference type="Pfam" id="PF00005">
    <property type="entry name" value="ABC_tran"/>
    <property type="match status" value="2"/>
</dbReference>
<dbReference type="GO" id="GO:0140359">
    <property type="term" value="F:ABC-type transporter activity"/>
    <property type="evidence" value="ECO:0007669"/>
    <property type="project" value="InterPro"/>
</dbReference>
<keyword evidence="5" id="KW-0067">ATP-binding</keyword>
<dbReference type="InterPro" id="IPR036640">
    <property type="entry name" value="ABC1_TM_sf"/>
</dbReference>
<dbReference type="InterPro" id="IPR050173">
    <property type="entry name" value="ABC_transporter_C-like"/>
</dbReference>
<feature type="domain" description="ABC transporter" evidence="10">
    <location>
        <begin position="1018"/>
        <end position="1251"/>
    </location>
</feature>
<organism evidence="12 13">
    <name type="scientific">Blomia tropicalis</name>
    <name type="common">Mite</name>
    <dbReference type="NCBI Taxonomy" id="40697"/>
    <lineage>
        <taxon>Eukaryota</taxon>
        <taxon>Metazoa</taxon>
        <taxon>Ecdysozoa</taxon>
        <taxon>Arthropoda</taxon>
        <taxon>Chelicerata</taxon>
        <taxon>Arachnida</taxon>
        <taxon>Acari</taxon>
        <taxon>Acariformes</taxon>
        <taxon>Sarcoptiformes</taxon>
        <taxon>Astigmata</taxon>
        <taxon>Glycyphagoidea</taxon>
        <taxon>Echimyopodidae</taxon>
        <taxon>Blomia</taxon>
    </lineage>
</organism>
<feature type="compositionally biased region" description="Acidic residues" evidence="8">
    <location>
        <begin position="853"/>
        <end position="866"/>
    </location>
</feature>
<feature type="domain" description="ABC transporter" evidence="10">
    <location>
        <begin position="408"/>
        <end position="646"/>
    </location>
</feature>
<feature type="domain" description="ABC transmembrane type-1" evidence="11">
    <location>
        <begin position="928"/>
        <end position="1052"/>
    </location>
</feature>
<evidence type="ECO:0000313" key="12">
    <source>
        <dbReference type="EMBL" id="KAJ6217055.1"/>
    </source>
</evidence>
<feature type="transmembrane region" description="Helical" evidence="9">
    <location>
        <begin position="284"/>
        <end position="303"/>
    </location>
</feature>
<dbReference type="Gene3D" id="3.40.50.300">
    <property type="entry name" value="P-loop containing nucleotide triphosphate hydrolases"/>
    <property type="match status" value="2"/>
</dbReference>
<feature type="transmembrane region" description="Helical" evidence="9">
    <location>
        <begin position="189"/>
        <end position="214"/>
    </location>
</feature>
<dbReference type="InterPro" id="IPR003593">
    <property type="entry name" value="AAA+_ATPase"/>
</dbReference>
<evidence type="ECO:0000259" key="10">
    <source>
        <dbReference type="PROSITE" id="PS50893"/>
    </source>
</evidence>
<dbReference type="InterPro" id="IPR011527">
    <property type="entry name" value="ABC1_TM_dom"/>
</dbReference>
<keyword evidence="4" id="KW-0547">Nucleotide-binding</keyword>
<accession>A0A9Q0M437</accession>
<feature type="transmembrane region" description="Helical" evidence="9">
    <location>
        <begin position="51"/>
        <end position="71"/>
    </location>
</feature>
<dbReference type="PROSITE" id="PS50929">
    <property type="entry name" value="ABC_TM1F"/>
    <property type="match status" value="1"/>
</dbReference>
<feature type="transmembrane region" description="Helical" evidence="9">
    <location>
        <begin position="923"/>
        <end position="940"/>
    </location>
</feature>
<dbReference type="SUPFAM" id="SSF52540">
    <property type="entry name" value="P-loop containing nucleoside triphosphate hydrolases"/>
    <property type="match status" value="2"/>
</dbReference>
<dbReference type="InterPro" id="IPR003439">
    <property type="entry name" value="ABC_transporter-like_ATP-bd"/>
</dbReference>
<dbReference type="CDD" id="cd03250">
    <property type="entry name" value="ABCC_MRP_domain1"/>
    <property type="match status" value="1"/>
</dbReference>
<dbReference type="InterPro" id="IPR027417">
    <property type="entry name" value="P-loop_NTPase"/>
</dbReference>
<evidence type="ECO:0000256" key="5">
    <source>
        <dbReference type="ARBA" id="ARBA00022840"/>
    </source>
</evidence>
<dbReference type="FunFam" id="3.40.50.300:FF:000163">
    <property type="entry name" value="Multidrug resistance-associated protein member 4"/>
    <property type="match status" value="1"/>
</dbReference>
<keyword evidence="2" id="KW-0813">Transport</keyword>
<dbReference type="PROSITE" id="PS50893">
    <property type="entry name" value="ABC_TRANSPORTER_2"/>
    <property type="match status" value="2"/>
</dbReference>
<feature type="region of interest" description="Disordered" evidence="8">
    <location>
        <begin position="837"/>
        <end position="874"/>
    </location>
</feature>
<dbReference type="AlphaFoldDB" id="A0A9Q0M437"/>
<keyword evidence="6 9" id="KW-1133">Transmembrane helix</keyword>
<dbReference type="EMBL" id="JAPWDV010000003">
    <property type="protein sequence ID" value="KAJ6217055.1"/>
    <property type="molecule type" value="Genomic_DNA"/>
</dbReference>
<evidence type="ECO:0000256" key="1">
    <source>
        <dbReference type="ARBA" id="ARBA00004141"/>
    </source>
</evidence>
<dbReference type="SUPFAM" id="SSF90123">
    <property type="entry name" value="ABC transporter transmembrane region"/>
    <property type="match status" value="1"/>
</dbReference>
<keyword evidence="3 9" id="KW-0812">Transmembrane</keyword>
<dbReference type="PROSITE" id="PS00211">
    <property type="entry name" value="ABC_TRANSPORTER_1"/>
    <property type="match status" value="1"/>
</dbReference>
<evidence type="ECO:0000256" key="7">
    <source>
        <dbReference type="ARBA" id="ARBA00023136"/>
    </source>
</evidence>
<evidence type="ECO:0000256" key="4">
    <source>
        <dbReference type="ARBA" id="ARBA00022741"/>
    </source>
</evidence>
<dbReference type="Proteomes" id="UP001142055">
    <property type="component" value="Chromosome 3"/>
</dbReference>
<dbReference type="FunFam" id="3.40.50.300:FF:000997">
    <property type="entry name" value="Multidrug resistance-associated protein 1"/>
    <property type="match status" value="1"/>
</dbReference>
<dbReference type="PANTHER" id="PTHR24223:SF461">
    <property type="entry name" value="ATP-BINDING CASSETTE SUB-FAMILY C MEMBER SUR"/>
    <property type="match status" value="1"/>
</dbReference>